<evidence type="ECO:0000259" key="1">
    <source>
        <dbReference type="PROSITE" id="PS51704"/>
    </source>
</evidence>
<keyword evidence="3" id="KW-1185">Reference proteome</keyword>
<dbReference type="PANTHER" id="PTHR46211">
    <property type="entry name" value="GLYCEROPHOSPHORYL DIESTER PHOSPHODIESTERASE"/>
    <property type="match status" value="1"/>
</dbReference>
<dbReference type="Proteomes" id="UP001061361">
    <property type="component" value="Chromosome"/>
</dbReference>
<feature type="domain" description="GP-PDE" evidence="1">
    <location>
        <begin position="10"/>
        <end position="277"/>
    </location>
</feature>
<dbReference type="SUPFAM" id="SSF51695">
    <property type="entry name" value="PLC-like phosphodiesterases"/>
    <property type="match status" value="1"/>
</dbReference>
<organism evidence="2 3">
    <name type="scientific">Pseudodesulfovibrio portus</name>
    <dbReference type="NCBI Taxonomy" id="231439"/>
    <lineage>
        <taxon>Bacteria</taxon>
        <taxon>Pseudomonadati</taxon>
        <taxon>Thermodesulfobacteriota</taxon>
        <taxon>Desulfovibrionia</taxon>
        <taxon>Desulfovibrionales</taxon>
        <taxon>Desulfovibrionaceae</taxon>
    </lineage>
</organism>
<dbReference type="PANTHER" id="PTHR46211:SF14">
    <property type="entry name" value="GLYCEROPHOSPHODIESTER PHOSPHODIESTERASE"/>
    <property type="match status" value="1"/>
</dbReference>
<name>A0ABM8ATB1_9BACT</name>
<reference evidence="2" key="1">
    <citation type="submission" date="2022-08" db="EMBL/GenBank/DDBJ databases">
        <title>Genome Sequence of the sulphate-reducing bacterium, Pseudodesulfovibrio portus JCM14722.</title>
        <authorList>
            <person name="Kondo R."/>
            <person name="Kataoka T."/>
        </authorList>
    </citation>
    <scope>NUCLEOTIDE SEQUENCE</scope>
    <source>
        <strain evidence="2">JCM 14722</strain>
    </source>
</reference>
<sequence>MFFDRLPGAGYVCAHRGARALAPENTMLAFELALELGADYWETDVHKAADGTLVVFHDDVLSRTSNIARQSEFAHRAPWPTWSFTLEELRRLDVGSWFVDEDPYGTIAAGSGDPALIKRMKGLSIPTLDQALAFSKQKSFPVNIEIKDQTQLPGDLSIVGDVLQAVHEHEAEDLVLISSFNHDYLAEMHRLAPRIPLAVLVEDTPPDNVVSYLRALGADTYHPDRNLIDAECVRALGKQGIRVAPWTVNDMAEALSLVEAGCFGIITDYTHVLRRLLTERGG</sequence>
<dbReference type="PROSITE" id="PS51704">
    <property type="entry name" value="GP_PDE"/>
    <property type="match status" value="1"/>
</dbReference>
<dbReference type="EMBL" id="AP026708">
    <property type="protein sequence ID" value="BDQ34682.1"/>
    <property type="molecule type" value="Genomic_DNA"/>
</dbReference>
<gene>
    <name evidence="2" type="ORF">JCM14722_22240</name>
</gene>
<evidence type="ECO:0000313" key="2">
    <source>
        <dbReference type="EMBL" id="BDQ34682.1"/>
    </source>
</evidence>
<dbReference type="RefSeq" id="WP_264981578.1">
    <property type="nucleotide sequence ID" value="NZ_AP026708.1"/>
</dbReference>
<dbReference type="Pfam" id="PF03009">
    <property type="entry name" value="GDPD"/>
    <property type="match status" value="1"/>
</dbReference>
<accession>A0ABM8ATB1</accession>
<dbReference type="InterPro" id="IPR030395">
    <property type="entry name" value="GP_PDE_dom"/>
</dbReference>
<evidence type="ECO:0000313" key="3">
    <source>
        <dbReference type="Proteomes" id="UP001061361"/>
    </source>
</evidence>
<proteinExistence type="predicted"/>
<dbReference type="InterPro" id="IPR017946">
    <property type="entry name" value="PLC-like_Pdiesterase_TIM-brl"/>
</dbReference>
<dbReference type="Gene3D" id="3.20.20.190">
    <property type="entry name" value="Phosphatidylinositol (PI) phosphodiesterase"/>
    <property type="match status" value="1"/>
</dbReference>
<protein>
    <submittedName>
        <fullName evidence="2">Glycerophosphoryl diester phosphodiesterase</fullName>
    </submittedName>
</protein>